<name>X1QBV1_9ZZZZ</name>
<sequence>MKQLSSEMSSGLTVSRSQLRYSVDLVVMVLYQLWHPTYPLASAGQRLAGRSELLDRSVPY</sequence>
<organism evidence="1">
    <name type="scientific">marine sediment metagenome</name>
    <dbReference type="NCBI Taxonomy" id="412755"/>
    <lineage>
        <taxon>unclassified sequences</taxon>
        <taxon>metagenomes</taxon>
        <taxon>ecological metagenomes</taxon>
    </lineage>
</organism>
<evidence type="ECO:0000313" key="1">
    <source>
        <dbReference type="EMBL" id="GAI48475.1"/>
    </source>
</evidence>
<dbReference type="EMBL" id="BARV01041187">
    <property type="protein sequence ID" value="GAI48475.1"/>
    <property type="molecule type" value="Genomic_DNA"/>
</dbReference>
<comment type="caution">
    <text evidence="1">The sequence shown here is derived from an EMBL/GenBank/DDBJ whole genome shotgun (WGS) entry which is preliminary data.</text>
</comment>
<protein>
    <submittedName>
        <fullName evidence="1">Uncharacterized protein</fullName>
    </submittedName>
</protein>
<dbReference type="AlphaFoldDB" id="X1QBV1"/>
<accession>X1QBV1</accession>
<feature type="non-terminal residue" evidence="1">
    <location>
        <position position="60"/>
    </location>
</feature>
<reference evidence="1" key="1">
    <citation type="journal article" date="2014" name="Front. Microbiol.">
        <title>High frequency of phylogenetically diverse reductive dehalogenase-homologous genes in deep subseafloor sedimentary metagenomes.</title>
        <authorList>
            <person name="Kawai M."/>
            <person name="Futagami T."/>
            <person name="Toyoda A."/>
            <person name="Takaki Y."/>
            <person name="Nishi S."/>
            <person name="Hori S."/>
            <person name="Arai W."/>
            <person name="Tsubouchi T."/>
            <person name="Morono Y."/>
            <person name="Uchiyama I."/>
            <person name="Ito T."/>
            <person name="Fujiyama A."/>
            <person name="Inagaki F."/>
            <person name="Takami H."/>
        </authorList>
    </citation>
    <scope>NUCLEOTIDE SEQUENCE</scope>
    <source>
        <strain evidence="1">Expedition CK06-06</strain>
    </source>
</reference>
<proteinExistence type="predicted"/>
<gene>
    <name evidence="1" type="ORF">S06H3_62455</name>
</gene>